<dbReference type="Gene3D" id="1.20.1050.60">
    <property type="entry name" value="alpha-1,2-mannosidase"/>
    <property type="match status" value="1"/>
</dbReference>
<dbReference type="Proteomes" id="UP000265926">
    <property type="component" value="Unassembled WGS sequence"/>
</dbReference>
<keyword evidence="3" id="KW-0106">Calcium</keyword>
<dbReference type="NCBIfam" id="TIGR01180">
    <property type="entry name" value="aman2_put"/>
    <property type="match status" value="1"/>
</dbReference>
<dbReference type="Pfam" id="PF17678">
    <property type="entry name" value="Glyco_hydro_92N"/>
    <property type="match status" value="1"/>
</dbReference>
<comment type="subunit">
    <text evidence="2">Monomer.</text>
</comment>
<dbReference type="PANTHER" id="PTHR12143">
    <property type="entry name" value="PEPTIDE N-GLYCANASE PNGASE -RELATED"/>
    <property type="match status" value="1"/>
</dbReference>
<dbReference type="SUPFAM" id="SSF48208">
    <property type="entry name" value="Six-hairpin glycosidases"/>
    <property type="match status" value="1"/>
</dbReference>
<dbReference type="PANTHER" id="PTHR12143:SF39">
    <property type="entry name" value="SECRETED PROTEIN"/>
    <property type="match status" value="1"/>
</dbReference>
<evidence type="ECO:0000313" key="7">
    <source>
        <dbReference type="Proteomes" id="UP000265926"/>
    </source>
</evidence>
<comment type="cofactor">
    <cofactor evidence="1">
        <name>Ca(2+)</name>
        <dbReference type="ChEBI" id="CHEBI:29108"/>
    </cofactor>
</comment>
<protein>
    <submittedName>
        <fullName evidence="6">Glycoside hydrolase family 92 protein</fullName>
    </submittedName>
</protein>
<dbReference type="RefSeq" id="WP_119438366.1">
    <property type="nucleotide sequence ID" value="NZ_QWGR01000006.1"/>
</dbReference>
<dbReference type="InterPro" id="IPR014718">
    <property type="entry name" value="GH-type_carb-bd"/>
</dbReference>
<dbReference type="Gene3D" id="1.20.1610.10">
    <property type="entry name" value="alpha-1,2-mannosidases domains"/>
    <property type="match status" value="1"/>
</dbReference>
<dbReference type="InterPro" id="IPR005887">
    <property type="entry name" value="GH92_a_mannosidase_put"/>
</dbReference>
<evidence type="ECO:0000256" key="2">
    <source>
        <dbReference type="ARBA" id="ARBA00011245"/>
    </source>
</evidence>
<reference evidence="6 7" key="1">
    <citation type="submission" date="2018-08" db="EMBL/GenBank/DDBJ databases">
        <title>Pallidiluteibacterium maritimus gen. nov., sp. nov., isolated from coastal sediment.</title>
        <authorList>
            <person name="Zhou L.Y."/>
        </authorList>
    </citation>
    <scope>NUCLEOTIDE SEQUENCE [LARGE SCALE GENOMIC DNA]</scope>
    <source>
        <strain evidence="6 7">XSD2</strain>
    </source>
</reference>
<dbReference type="AlphaFoldDB" id="A0A399SVF3"/>
<proteinExistence type="predicted"/>
<dbReference type="Pfam" id="PF07971">
    <property type="entry name" value="Glyco_hydro_92"/>
    <property type="match status" value="1"/>
</dbReference>
<keyword evidence="7" id="KW-1185">Reference proteome</keyword>
<organism evidence="6 7">
    <name type="scientific">Maribellus luteus</name>
    <dbReference type="NCBI Taxonomy" id="2305463"/>
    <lineage>
        <taxon>Bacteria</taxon>
        <taxon>Pseudomonadati</taxon>
        <taxon>Bacteroidota</taxon>
        <taxon>Bacteroidia</taxon>
        <taxon>Marinilabiliales</taxon>
        <taxon>Prolixibacteraceae</taxon>
        <taxon>Maribellus</taxon>
    </lineage>
</organism>
<gene>
    <name evidence="6" type="ORF">D1614_12965</name>
</gene>
<name>A0A399SVF3_9BACT</name>
<evidence type="ECO:0000259" key="4">
    <source>
        <dbReference type="Pfam" id="PF07971"/>
    </source>
</evidence>
<keyword evidence="6" id="KW-0378">Hydrolase</keyword>
<dbReference type="InterPro" id="IPR041371">
    <property type="entry name" value="GH92_N"/>
</dbReference>
<dbReference type="InterPro" id="IPR050883">
    <property type="entry name" value="PNGase"/>
</dbReference>
<dbReference type="OrthoDB" id="9762711at2"/>
<dbReference type="PROSITE" id="PS51257">
    <property type="entry name" value="PROKAR_LIPOPROTEIN"/>
    <property type="match status" value="1"/>
</dbReference>
<accession>A0A399SVF3</accession>
<evidence type="ECO:0000256" key="3">
    <source>
        <dbReference type="ARBA" id="ARBA00022837"/>
    </source>
</evidence>
<evidence type="ECO:0000256" key="1">
    <source>
        <dbReference type="ARBA" id="ARBA00001913"/>
    </source>
</evidence>
<sequence length="759" mass="85215">MKLRIIRVLAPLLVLLSCSGEQEEARQEVGDKTDFVDPFIGTATVGHTYPGATTPFGMVQVGPDTGVKGWDWCSGYHSQDSSIIGFSHMHLSGTGAADMGDILVMPVTGAPTFNPGTSENPDSGYRSRFSHDNESASPAYYSVELKDYNILAEMTASPRVGLHRYTFRDDSHAGMIIDLGHGIEDVTKESTIQIIDDQTITGYRNSSGFIRDQHIYFCARFSKPFEKVSSFIDGDEGEEKNLSGKLCKVFLHFNTSKDEQVLVKVGLSTASAEGAMKNLDAEIPNWDFEKVLSSAQNTWNEYLSKIDVQTINDDQKKIFYTALYHCLVSPNLVTDVDGVYRGWDGDVHTSTTGDLYTNFSLWDTYRASHPLYSLLYPDKNIAFINSMLQRYNEIGQLPINEYGSNETYCMIGYHSVPVISEAIMQDHKGFSYELAYEAMKNSAMDDSRGVGYMKKYKYIPSELESNSVSKVLEYSYDDWCLAQVARKLWKMDDLAYFTQRAQYFKNQFDASTGFMRGRKADGNWVTPFDPKSVSILNQGDFTEGNSWQYSFYVPQDVNTLIELMGGDEKFCTKLDSLFNTDPTIDNERAWDVTGLVGQYAHGNEPSHHIAYLYNFGGQPWKTQEMVNKIKTTLYTSSRDGLCGNDDCGQMSAWYVFSSLGFYPVTPGIDYYVIGSPSVKSATLHLPNEKTFEIKAGNVTESNYYIQSSSLNGQAYSKSFIKYKDLQKGGSLDFTMGDVPQEKWAVKLNERPEAKVVEVK</sequence>
<dbReference type="EMBL" id="QWGR01000006">
    <property type="protein sequence ID" value="RIJ48020.1"/>
    <property type="molecule type" value="Genomic_DNA"/>
</dbReference>
<dbReference type="GO" id="GO:0005829">
    <property type="term" value="C:cytosol"/>
    <property type="evidence" value="ECO:0007669"/>
    <property type="project" value="TreeGrafter"/>
</dbReference>
<evidence type="ECO:0000259" key="5">
    <source>
        <dbReference type="Pfam" id="PF17678"/>
    </source>
</evidence>
<dbReference type="FunFam" id="3.30.2080.10:FF:000001">
    <property type="entry name" value="Alpha-1,2-mannosidase subfamily"/>
    <property type="match status" value="1"/>
</dbReference>
<feature type="domain" description="Glycosyl hydrolase family 92 N-terminal" evidence="5">
    <location>
        <begin position="35"/>
        <end position="268"/>
    </location>
</feature>
<dbReference type="InterPro" id="IPR012939">
    <property type="entry name" value="Glyco_hydro_92"/>
</dbReference>
<comment type="caution">
    <text evidence="6">The sequence shown here is derived from an EMBL/GenBank/DDBJ whole genome shotgun (WGS) entry which is preliminary data.</text>
</comment>
<dbReference type="GO" id="GO:0030246">
    <property type="term" value="F:carbohydrate binding"/>
    <property type="evidence" value="ECO:0007669"/>
    <property type="project" value="InterPro"/>
</dbReference>
<dbReference type="InterPro" id="IPR008928">
    <property type="entry name" value="6-hairpin_glycosidase_sf"/>
</dbReference>
<dbReference type="GO" id="GO:0000224">
    <property type="term" value="F:peptide-N4-(N-acetyl-beta-glucosaminyl)asparagine amidase activity"/>
    <property type="evidence" value="ECO:0007669"/>
    <property type="project" value="TreeGrafter"/>
</dbReference>
<dbReference type="GO" id="GO:0006516">
    <property type="term" value="P:glycoprotein catabolic process"/>
    <property type="evidence" value="ECO:0007669"/>
    <property type="project" value="TreeGrafter"/>
</dbReference>
<evidence type="ECO:0000313" key="6">
    <source>
        <dbReference type="EMBL" id="RIJ48020.1"/>
    </source>
</evidence>
<feature type="domain" description="Glycosyl hydrolase family 92" evidence="4">
    <location>
        <begin position="275"/>
        <end position="737"/>
    </location>
</feature>
<dbReference type="Gene3D" id="3.30.2080.10">
    <property type="entry name" value="GH92 mannosidase domain"/>
    <property type="match status" value="1"/>
</dbReference>
<dbReference type="GO" id="GO:0005975">
    <property type="term" value="P:carbohydrate metabolic process"/>
    <property type="evidence" value="ECO:0007669"/>
    <property type="project" value="InterPro"/>
</dbReference>
<dbReference type="Gene3D" id="2.70.98.10">
    <property type="match status" value="1"/>
</dbReference>